<dbReference type="SUPFAM" id="SSF46955">
    <property type="entry name" value="Putative DNA-binding domain"/>
    <property type="match status" value="1"/>
</dbReference>
<dbReference type="AlphaFoldDB" id="A0AAE4B3W4"/>
<proteinExistence type="predicted"/>
<dbReference type="CDD" id="cd00592">
    <property type="entry name" value="HTH_MerR-like"/>
    <property type="match status" value="1"/>
</dbReference>
<dbReference type="InterPro" id="IPR000551">
    <property type="entry name" value="MerR-type_HTH_dom"/>
</dbReference>
<keyword evidence="1 3" id="KW-0238">DNA-binding</keyword>
<dbReference type="PRINTS" id="PR00040">
    <property type="entry name" value="HTHMERR"/>
</dbReference>
<dbReference type="EMBL" id="JAUSUZ010000001">
    <property type="protein sequence ID" value="MDQ0370653.1"/>
    <property type="molecule type" value="Genomic_DNA"/>
</dbReference>
<dbReference type="SMART" id="SM00422">
    <property type="entry name" value="HTH_MERR"/>
    <property type="match status" value="1"/>
</dbReference>
<accession>A0AAE4B3W4</accession>
<name>A0AAE4B3W4_9ACTN</name>
<dbReference type="Gene3D" id="1.10.1660.10">
    <property type="match status" value="1"/>
</dbReference>
<dbReference type="InterPro" id="IPR009061">
    <property type="entry name" value="DNA-bd_dom_put_sf"/>
</dbReference>
<evidence type="ECO:0000256" key="1">
    <source>
        <dbReference type="ARBA" id="ARBA00023125"/>
    </source>
</evidence>
<dbReference type="GO" id="GO:0003677">
    <property type="term" value="F:DNA binding"/>
    <property type="evidence" value="ECO:0007669"/>
    <property type="project" value="UniProtKB-KW"/>
</dbReference>
<dbReference type="PROSITE" id="PS50937">
    <property type="entry name" value="HTH_MERR_2"/>
    <property type="match status" value="1"/>
</dbReference>
<dbReference type="PANTHER" id="PTHR30204:SF93">
    <property type="entry name" value="HTH MERR-TYPE DOMAIN-CONTAINING PROTEIN"/>
    <property type="match status" value="1"/>
</dbReference>
<gene>
    <name evidence="3" type="ORF">J2S42_007322</name>
</gene>
<evidence type="ECO:0000313" key="3">
    <source>
        <dbReference type="EMBL" id="MDQ0370653.1"/>
    </source>
</evidence>
<dbReference type="PANTHER" id="PTHR30204">
    <property type="entry name" value="REDOX-CYCLING DRUG-SENSING TRANSCRIPTIONAL ACTIVATOR SOXR"/>
    <property type="match status" value="1"/>
</dbReference>
<dbReference type="GO" id="GO:0003700">
    <property type="term" value="F:DNA-binding transcription factor activity"/>
    <property type="evidence" value="ECO:0007669"/>
    <property type="project" value="InterPro"/>
</dbReference>
<reference evidence="3 4" key="1">
    <citation type="submission" date="2023-07" db="EMBL/GenBank/DDBJ databases">
        <title>Sequencing the genomes of 1000 actinobacteria strains.</title>
        <authorList>
            <person name="Klenk H.-P."/>
        </authorList>
    </citation>
    <scope>NUCLEOTIDE SEQUENCE [LARGE SCALE GENOMIC DNA]</scope>
    <source>
        <strain evidence="3 4">DSM 44709</strain>
    </source>
</reference>
<sequence>MNELYPIGDVARRTGLSVSAIRYYADAGVIAPSGHTDAGYRLYDVRAIASLELVRTLRDLGAGLDEIRRLLAGGTTLHDLAAAHLELLEARMRDFQARRAVLRTVVRQQTPAEQVNLMHKLVSMSDDDRARLIEEFWTEVTAGLDLADLVGELVRMRPRLPDDPAVEQLEAWIELADTVRDPAFRSAVRGYFRETFRGAERWPEEEAERLAGILTEAMIAARGGEPIDSARARELANRYVTTLATLTGDPDVDRVRRQVLDADPGPHTARGTALLGRYHALVATINGTPRPSGALGSVWLYRAVGAL</sequence>
<dbReference type="RefSeq" id="WP_370879332.1">
    <property type="nucleotide sequence ID" value="NZ_JAUSUZ010000001.1"/>
</dbReference>
<comment type="caution">
    <text evidence="3">The sequence shown here is derived from an EMBL/GenBank/DDBJ whole genome shotgun (WGS) entry which is preliminary data.</text>
</comment>
<evidence type="ECO:0000313" key="4">
    <source>
        <dbReference type="Proteomes" id="UP001240236"/>
    </source>
</evidence>
<feature type="domain" description="HTH merR-type" evidence="2">
    <location>
        <begin position="4"/>
        <end position="73"/>
    </location>
</feature>
<dbReference type="Pfam" id="PF13411">
    <property type="entry name" value="MerR_1"/>
    <property type="match status" value="1"/>
</dbReference>
<dbReference type="InterPro" id="IPR047057">
    <property type="entry name" value="MerR_fam"/>
</dbReference>
<dbReference type="Proteomes" id="UP001240236">
    <property type="component" value="Unassembled WGS sequence"/>
</dbReference>
<evidence type="ECO:0000259" key="2">
    <source>
        <dbReference type="PROSITE" id="PS50937"/>
    </source>
</evidence>
<protein>
    <submittedName>
        <fullName evidence="3">DNA-binding transcriptional MerR regulator</fullName>
    </submittedName>
</protein>
<organism evidence="3 4">
    <name type="scientific">Catenuloplanes indicus</name>
    <dbReference type="NCBI Taxonomy" id="137267"/>
    <lineage>
        <taxon>Bacteria</taxon>
        <taxon>Bacillati</taxon>
        <taxon>Actinomycetota</taxon>
        <taxon>Actinomycetes</taxon>
        <taxon>Micromonosporales</taxon>
        <taxon>Micromonosporaceae</taxon>
        <taxon>Catenuloplanes</taxon>
    </lineage>
</organism>
<keyword evidence="4" id="KW-1185">Reference proteome</keyword>